<feature type="transmembrane region" description="Helical" evidence="11">
    <location>
        <begin position="500"/>
        <end position="523"/>
    </location>
</feature>
<feature type="region of interest" description="Disordered" evidence="10">
    <location>
        <begin position="429"/>
        <end position="450"/>
    </location>
</feature>
<evidence type="ECO:0000256" key="9">
    <source>
        <dbReference type="ARBA" id="ARBA00023201"/>
    </source>
</evidence>
<feature type="transmembrane region" description="Helical" evidence="11">
    <location>
        <begin position="200"/>
        <end position="225"/>
    </location>
</feature>
<dbReference type="Proteomes" id="UP001302676">
    <property type="component" value="Unassembled WGS sequence"/>
</dbReference>
<feature type="region of interest" description="Disordered" evidence="10">
    <location>
        <begin position="390"/>
        <end position="415"/>
    </location>
</feature>
<keyword evidence="9" id="KW-0739">Sodium transport</keyword>
<feature type="transmembrane region" description="Helical" evidence="11">
    <location>
        <begin position="359"/>
        <end position="377"/>
    </location>
</feature>
<keyword evidence="2" id="KW-0813">Transport</keyword>
<dbReference type="InterPro" id="IPR006153">
    <property type="entry name" value="Cation/H_exchanger_TM"/>
</dbReference>
<proteinExistence type="predicted"/>
<keyword evidence="4 11" id="KW-0812">Transmembrane</keyword>
<feature type="transmembrane region" description="Helical" evidence="11">
    <location>
        <begin position="131"/>
        <end position="149"/>
    </location>
</feature>
<evidence type="ECO:0000256" key="2">
    <source>
        <dbReference type="ARBA" id="ARBA00022448"/>
    </source>
</evidence>
<comment type="subcellular location">
    <subcellularLocation>
        <location evidence="1">Membrane</location>
        <topology evidence="1">Multi-pass membrane protein</topology>
    </subcellularLocation>
</comment>
<dbReference type="AlphaFoldDB" id="A0AAN6UZM0"/>
<dbReference type="GO" id="GO:0006814">
    <property type="term" value="P:sodium ion transport"/>
    <property type="evidence" value="ECO:0007669"/>
    <property type="project" value="UniProtKB-KW"/>
</dbReference>
<dbReference type="InterPro" id="IPR038770">
    <property type="entry name" value="Na+/solute_symporter_sf"/>
</dbReference>
<dbReference type="GO" id="GO:0016020">
    <property type="term" value="C:membrane"/>
    <property type="evidence" value="ECO:0007669"/>
    <property type="project" value="UniProtKB-SubCell"/>
</dbReference>
<keyword evidence="7" id="KW-0406">Ion transport</keyword>
<evidence type="ECO:0000256" key="5">
    <source>
        <dbReference type="ARBA" id="ARBA00022989"/>
    </source>
</evidence>
<dbReference type="PANTHER" id="PTHR43562:SF3">
    <property type="entry name" value="SODIUM ION_PROTON EXCHANGER (EUROFUNG)"/>
    <property type="match status" value="1"/>
</dbReference>
<dbReference type="RefSeq" id="XP_062635170.1">
    <property type="nucleotide sequence ID" value="XM_062777860.1"/>
</dbReference>
<dbReference type="GO" id="GO:0015297">
    <property type="term" value="F:antiporter activity"/>
    <property type="evidence" value="ECO:0007669"/>
    <property type="project" value="UniProtKB-KW"/>
</dbReference>
<evidence type="ECO:0000313" key="14">
    <source>
        <dbReference type="Proteomes" id="UP001302676"/>
    </source>
</evidence>
<protein>
    <submittedName>
        <fullName evidence="13">Sodium hydrogen exchanger family protein</fullName>
    </submittedName>
</protein>
<feature type="transmembrane region" description="Helical" evidence="11">
    <location>
        <begin position="246"/>
        <end position="265"/>
    </location>
</feature>
<evidence type="ECO:0000256" key="1">
    <source>
        <dbReference type="ARBA" id="ARBA00004141"/>
    </source>
</evidence>
<dbReference type="Pfam" id="PF00999">
    <property type="entry name" value="Na_H_Exchanger"/>
    <property type="match status" value="1"/>
</dbReference>
<evidence type="ECO:0000256" key="6">
    <source>
        <dbReference type="ARBA" id="ARBA00023053"/>
    </source>
</evidence>
<evidence type="ECO:0000259" key="12">
    <source>
        <dbReference type="Pfam" id="PF00999"/>
    </source>
</evidence>
<evidence type="ECO:0000256" key="3">
    <source>
        <dbReference type="ARBA" id="ARBA00022449"/>
    </source>
</evidence>
<keyword evidence="8 11" id="KW-0472">Membrane</keyword>
<comment type="caution">
    <text evidence="13">The sequence shown here is derived from an EMBL/GenBank/DDBJ whole genome shotgun (WGS) entry which is preliminary data.</text>
</comment>
<feature type="transmembrane region" description="Helical" evidence="11">
    <location>
        <begin position="161"/>
        <end position="180"/>
    </location>
</feature>
<accession>A0AAN6UZM0</accession>
<evidence type="ECO:0000256" key="4">
    <source>
        <dbReference type="ARBA" id="ARBA00022692"/>
    </source>
</evidence>
<evidence type="ECO:0000256" key="11">
    <source>
        <dbReference type="SAM" id="Phobius"/>
    </source>
</evidence>
<reference evidence="13" key="1">
    <citation type="journal article" date="2023" name="Mol. Phylogenet. Evol.">
        <title>Genome-scale phylogeny and comparative genomics of the fungal order Sordariales.</title>
        <authorList>
            <person name="Hensen N."/>
            <person name="Bonometti L."/>
            <person name="Westerberg I."/>
            <person name="Brannstrom I.O."/>
            <person name="Guillou S."/>
            <person name="Cros-Aarteil S."/>
            <person name="Calhoun S."/>
            <person name="Haridas S."/>
            <person name="Kuo A."/>
            <person name="Mondo S."/>
            <person name="Pangilinan J."/>
            <person name="Riley R."/>
            <person name="LaButti K."/>
            <person name="Andreopoulos B."/>
            <person name="Lipzen A."/>
            <person name="Chen C."/>
            <person name="Yan M."/>
            <person name="Daum C."/>
            <person name="Ng V."/>
            <person name="Clum A."/>
            <person name="Steindorff A."/>
            <person name="Ohm R.A."/>
            <person name="Martin F."/>
            <person name="Silar P."/>
            <person name="Natvig D.O."/>
            <person name="Lalanne C."/>
            <person name="Gautier V."/>
            <person name="Ament-Velasquez S.L."/>
            <person name="Kruys A."/>
            <person name="Hutchinson M.I."/>
            <person name="Powell A.J."/>
            <person name="Barry K."/>
            <person name="Miller A.N."/>
            <person name="Grigoriev I.V."/>
            <person name="Debuchy R."/>
            <person name="Gladieux P."/>
            <person name="Hiltunen Thoren M."/>
            <person name="Johannesson H."/>
        </authorList>
    </citation>
    <scope>NUCLEOTIDE SEQUENCE</scope>
    <source>
        <strain evidence="13">CBS 141.50</strain>
    </source>
</reference>
<gene>
    <name evidence="13" type="ORF">C8A04DRAFT_13810</name>
</gene>
<keyword evidence="5 11" id="KW-1133">Transmembrane helix</keyword>
<evidence type="ECO:0000313" key="13">
    <source>
        <dbReference type="EMBL" id="KAK4141799.1"/>
    </source>
</evidence>
<feature type="transmembrane region" description="Helical" evidence="11">
    <location>
        <begin position="15"/>
        <end position="32"/>
    </location>
</feature>
<dbReference type="EMBL" id="MU853606">
    <property type="protein sequence ID" value="KAK4141799.1"/>
    <property type="molecule type" value="Genomic_DNA"/>
</dbReference>
<reference evidence="13" key="2">
    <citation type="submission" date="2023-05" db="EMBL/GenBank/DDBJ databases">
        <authorList>
            <consortium name="Lawrence Berkeley National Laboratory"/>
            <person name="Steindorff A."/>
            <person name="Hensen N."/>
            <person name="Bonometti L."/>
            <person name="Westerberg I."/>
            <person name="Brannstrom I.O."/>
            <person name="Guillou S."/>
            <person name="Cros-Aarteil S."/>
            <person name="Calhoun S."/>
            <person name="Haridas S."/>
            <person name="Kuo A."/>
            <person name="Mondo S."/>
            <person name="Pangilinan J."/>
            <person name="Riley R."/>
            <person name="Labutti K."/>
            <person name="Andreopoulos B."/>
            <person name="Lipzen A."/>
            <person name="Chen C."/>
            <person name="Yanf M."/>
            <person name="Daum C."/>
            <person name="Ng V."/>
            <person name="Clum A."/>
            <person name="Ohm R."/>
            <person name="Martin F."/>
            <person name="Silar P."/>
            <person name="Natvig D."/>
            <person name="Lalanne C."/>
            <person name="Gautier V."/>
            <person name="Ament-Velasquez S.L."/>
            <person name="Kruys A."/>
            <person name="Hutchinson M.I."/>
            <person name="Powell A.J."/>
            <person name="Barry K."/>
            <person name="Miller A.N."/>
            <person name="Grigoriev I.V."/>
            <person name="Debuchy R."/>
            <person name="Gladieux P."/>
            <person name="Thoren M.H."/>
            <person name="Johannesson H."/>
        </authorList>
    </citation>
    <scope>NUCLEOTIDE SEQUENCE</scope>
    <source>
        <strain evidence="13">CBS 141.50</strain>
    </source>
</reference>
<feature type="transmembrane region" description="Helical" evidence="11">
    <location>
        <begin position="330"/>
        <end position="347"/>
    </location>
</feature>
<name>A0AAN6UZM0_9PEZI</name>
<evidence type="ECO:0000256" key="7">
    <source>
        <dbReference type="ARBA" id="ARBA00023065"/>
    </source>
</evidence>
<keyword evidence="6" id="KW-0915">Sodium</keyword>
<feature type="transmembrane region" description="Helical" evidence="11">
    <location>
        <begin position="69"/>
        <end position="88"/>
    </location>
</feature>
<keyword evidence="14" id="KW-1185">Reference proteome</keyword>
<dbReference type="GeneID" id="87814473"/>
<organism evidence="13 14">
    <name type="scientific">Dichotomopilus funicola</name>
    <dbReference type="NCBI Taxonomy" id="1934379"/>
    <lineage>
        <taxon>Eukaryota</taxon>
        <taxon>Fungi</taxon>
        <taxon>Dikarya</taxon>
        <taxon>Ascomycota</taxon>
        <taxon>Pezizomycotina</taxon>
        <taxon>Sordariomycetes</taxon>
        <taxon>Sordariomycetidae</taxon>
        <taxon>Sordariales</taxon>
        <taxon>Chaetomiaceae</taxon>
        <taxon>Dichotomopilus</taxon>
    </lineage>
</organism>
<dbReference type="Gene3D" id="1.20.1530.20">
    <property type="match status" value="2"/>
</dbReference>
<feature type="transmembrane region" description="Helical" evidence="11">
    <location>
        <begin position="100"/>
        <end position="119"/>
    </location>
</feature>
<evidence type="ECO:0000256" key="10">
    <source>
        <dbReference type="SAM" id="MobiDB-lite"/>
    </source>
</evidence>
<evidence type="ECO:0000256" key="8">
    <source>
        <dbReference type="ARBA" id="ARBA00023136"/>
    </source>
</evidence>
<feature type="transmembrane region" description="Helical" evidence="11">
    <location>
        <begin position="39"/>
        <end position="57"/>
    </location>
</feature>
<dbReference type="PANTHER" id="PTHR43562">
    <property type="entry name" value="NAPA-TYPE SODIUM/HYDROGEN ANTIPORTER"/>
    <property type="match status" value="1"/>
</dbReference>
<keyword evidence="3" id="KW-0050">Antiport</keyword>
<dbReference type="GO" id="GO:1902600">
    <property type="term" value="P:proton transmembrane transport"/>
    <property type="evidence" value="ECO:0007669"/>
    <property type="project" value="InterPro"/>
</dbReference>
<sequence>MSDEAEAALPYHEPSITTILIYTSFLLVLNVIDWAIDGVLHCGLVGQILVGVAWGTPGGKLLPRAAEETIVQLGYLGLILIVYEGGLLTSFKSLKANATISLGVALTGVVAPIALSFVLGSLTNASTLQCFAAGAALCSTSLGTTFTVLRSSKLTATRLGVVLTSAAMLDDVLGLVMVQVVSNLGSSGVSVSAVTVLRPILVSIVLAATAVLACRFIVSPATIALNNWRTAHPDQKLACILQHRRTPLLLHTALLLALVAGASYAGTSNLFAAYIAGAVISWWDSELTHLGESREEQPDNQEGRSSGSQHISPHLGCDIFNQFYSPPLRWILQPLFFASIGFSIPVARMFSGMTLWKAVVYAILMAIGKILCGAWLIRFPGTSFSFIKRASRTKSKPKTTQNSSKRAEESALGGQEPVLQDGTAAATLPEDTVTSKSKREQPIESISNTKPRPAKPISLYPALIIGCAMVARGEIGFLISAVAQGAGIFDDGKRTGNSEVFLVTTWAIVLCTILGPLCLGFLVRRLRKLEHEAMGSTDQGRGAWRDAVLGVWGVR</sequence>
<feature type="domain" description="Cation/H+ exchanger transmembrane" evidence="12">
    <location>
        <begin position="44"/>
        <end position="382"/>
    </location>
</feature>